<sequence length="630" mass="68845">MATICLSPVLGLRCLGLSHIQEAITLVPVGLEVVFSLGLIIAGREAGSLRYFLAAEGPTYVLLSVLSFLGHVVPVFKDNRVPFKALDIVISVTSFGPILLYTIFLYLFNRRESFPRLSKRFALVSKAFLFAVIPIIVVTGEIGSFVGIKYRQDPDPDNGTMYYIGGPGLTAHEFARELLSSTSLALLTAAQALTFLLFFVRLASGLVKQRNIEDRAATEQEGVLFRGQGWLVVGMKLSMCETALGWVAPSFGLLFTRRGIRLIGRACIVIGVVKGPERREEFIILDNENGNNFRSGTRKLRVSGLRLHISTPTLIETSMTQRFSRMTFLRPFRQSGLGPDPMPSTSRRASAVPSGTSTRTGGKRRPSPLSLRPSEDNRVTVVHNHGHAPTLVLNLSSPGLPTVDAIAAMSEKLHSRPVSMVVPQPLSNVAPLTEPLPRMHLRPPDNHASTSRIEGGRRSSDGSASHRRPFTSTVDSGKMQSRRPPQSMPSSPRGPVSFLPVLATTPPSASRRARVSEERARALQSLSRSEPDRLARNNSTASGLSTEWIASDDDDRESYIKVIGAVRPRVTPDPTRDLAVRTSIVLERLGDVVGPPAPPPSPERARLVRKDSGVLGKDDLVRVRRAKSRY</sequence>
<keyword evidence="2" id="KW-0812">Transmembrane</keyword>
<dbReference type="AlphaFoldDB" id="A0AAD4L7V8"/>
<gene>
    <name evidence="3" type="ORF">EDB92DRAFT_2119174</name>
</gene>
<feature type="transmembrane region" description="Helical" evidence="2">
    <location>
        <begin position="26"/>
        <end position="47"/>
    </location>
</feature>
<dbReference type="Proteomes" id="UP001201163">
    <property type="component" value="Unassembled WGS sequence"/>
</dbReference>
<feature type="transmembrane region" description="Helical" evidence="2">
    <location>
        <begin position="178"/>
        <end position="200"/>
    </location>
</feature>
<evidence type="ECO:0000256" key="2">
    <source>
        <dbReference type="SAM" id="Phobius"/>
    </source>
</evidence>
<reference evidence="3" key="1">
    <citation type="submission" date="2022-01" db="EMBL/GenBank/DDBJ databases">
        <title>Comparative genomics reveals a dynamic genome evolution in the ectomycorrhizal milk-cap (Lactarius) mushrooms.</title>
        <authorList>
            <consortium name="DOE Joint Genome Institute"/>
            <person name="Lebreton A."/>
            <person name="Tang N."/>
            <person name="Kuo A."/>
            <person name="LaButti K."/>
            <person name="Drula E."/>
            <person name="Barry K."/>
            <person name="Clum A."/>
            <person name="Lipzen A."/>
            <person name="Mousain D."/>
            <person name="Ng V."/>
            <person name="Wang R."/>
            <person name="Wang X."/>
            <person name="Dai Y."/>
            <person name="Henrissat B."/>
            <person name="Grigoriev I.V."/>
            <person name="Guerin-Laguette A."/>
            <person name="Yu F."/>
            <person name="Martin F.M."/>
        </authorList>
    </citation>
    <scope>NUCLEOTIDE SEQUENCE</scope>
    <source>
        <strain evidence="3">QP</strain>
    </source>
</reference>
<protein>
    <submittedName>
        <fullName evidence="3">Uncharacterized protein</fullName>
    </submittedName>
</protein>
<evidence type="ECO:0000313" key="4">
    <source>
        <dbReference type="Proteomes" id="UP001201163"/>
    </source>
</evidence>
<feature type="region of interest" description="Disordered" evidence="1">
    <location>
        <begin position="591"/>
        <end position="611"/>
    </location>
</feature>
<organism evidence="3 4">
    <name type="scientific">Lactarius akahatsu</name>
    <dbReference type="NCBI Taxonomy" id="416441"/>
    <lineage>
        <taxon>Eukaryota</taxon>
        <taxon>Fungi</taxon>
        <taxon>Dikarya</taxon>
        <taxon>Basidiomycota</taxon>
        <taxon>Agaricomycotina</taxon>
        <taxon>Agaricomycetes</taxon>
        <taxon>Russulales</taxon>
        <taxon>Russulaceae</taxon>
        <taxon>Lactarius</taxon>
    </lineage>
</organism>
<feature type="region of interest" description="Disordered" evidence="1">
    <location>
        <begin position="430"/>
        <end position="542"/>
    </location>
</feature>
<accession>A0AAD4L7V8</accession>
<feature type="compositionally biased region" description="Polar residues" evidence="1">
    <location>
        <begin position="343"/>
        <end position="360"/>
    </location>
</feature>
<comment type="caution">
    <text evidence="3">The sequence shown here is derived from an EMBL/GenBank/DDBJ whole genome shotgun (WGS) entry which is preliminary data.</text>
</comment>
<keyword evidence="2" id="KW-0472">Membrane</keyword>
<proteinExistence type="predicted"/>
<evidence type="ECO:0000256" key="1">
    <source>
        <dbReference type="SAM" id="MobiDB-lite"/>
    </source>
</evidence>
<feature type="region of interest" description="Disordered" evidence="1">
    <location>
        <begin position="334"/>
        <end position="375"/>
    </location>
</feature>
<dbReference type="EMBL" id="JAKELL010000216">
    <property type="protein sequence ID" value="KAH8978628.1"/>
    <property type="molecule type" value="Genomic_DNA"/>
</dbReference>
<feature type="transmembrane region" description="Helical" evidence="2">
    <location>
        <begin position="88"/>
        <end position="108"/>
    </location>
</feature>
<feature type="compositionally biased region" description="Low complexity" evidence="1">
    <location>
        <begin position="482"/>
        <end position="493"/>
    </location>
</feature>
<keyword evidence="4" id="KW-1185">Reference proteome</keyword>
<feature type="transmembrane region" description="Helical" evidence="2">
    <location>
        <begin position="59"/>
        <end position="76"/>
    </location>
</feature>
<feature type="transmembrane region" description="Helical" evidence="2">
    <location>
        <begin position="128"/>
        <end position="148"/>
    </location>
</feature>
<evidence type="ECO:0000313" key="3">
    <source>
        <dbReference type="EMBL" id="KAH8978628.1"/>
    </source>
</evidence>
<keyword evidence="2" id="KW-1133">Transmembrane helix</keyword>
<name>A0AAD4L7V8_9AGAM</name>